<dbReference type="AlphaFoldDB" id="A0A3D9KW59"/>
<reference evidence="2 3" key="1">
    <citation type="submission" date="2018-07" db="EMBL/GenBank/DDBJ databases">
        <title>Genomic Encyclopedia of Type Strains, Phase IV (KMG-IV): sequencing the most valuable type-strain genomes for metagenomic binning, comparative biology and taxonomic classification.</title>
        <authorList>
            <person name="Goeker M."/>
        </authorList>
    </citation>
    <scope>NUCLEOTIDE SEQUENCE [LARGE SCALE GENOMIC DNA]</scope>
    <source>
        <strain evidence="2 3">DSM 4134</strain>
    </source>
</reference>
<proteinExistence type="predicted"/>
<dbReference type="OrthoDB" id="1491239at2"/>
<feature type="chain" id="PRO_5017714195" evidence="1">
    <location>
        <begin position="23"/>
        <end position="410"/>
    </location>
</feature>
<keyword evidence="3" id="KW-1185">Reference proteome</keyword>
<accession>A0A3D9KW59</accession>
<feature type="signal peptide" evidence="1">
    <location>
        <begin position="1"/>
        <end position="22"/>
    </location>
</feature>
<evidence type="ECO:0000256" key="1">
    <source>
        <dbReference type="SAM" id="SignalP"/>
    </source>
</evidence>
<evidence type="ECO:0000313" key="2">
    <source>
        <dbReference type="EMBL" id="RED92206.1"/>
    </source>
</evidence>
<gene>
    <name evidence="2" type="ORF">C7460_13218</name>
</gene>
<protein>
    <submittedName>
        <fullName evidence="2">Long-subunit fatty acid transport protein</fullName>
    </submittedName>
</protein>
<evidence type="ECO:0000313" key="3">
    <source>
        <dbReference type="Proteomes" id="UP000256779"/>
    </source>
</evidence>
<name>A0A3D9KW59_MARFU</name>
<comment type="caution">
    <text evidence="2">The sequence shown here is derived from an EMBL/GenBank/DDBJ whole genome shotgun (WGS) entry which is preliminary data.</text>
</comment>
<dbReference type="Proteomes" id="UP000256779">
    <property type="component" value="Unassembled WGS sequence"/>
</dbReference>
<dbReference type="EMBL" id="QREG01000032">
    <property type="protein sequence ID" value="RED92206.1"/>
    <property type="molecule type" value="Genomic_DNA"/>
</dbReference>
<organism evidence="2 3">
    <name type="scientific">Marinoscillum furvescens DSM 4134</name>
    <dbReference type="NCBI Taxonomy" id="1122208"/>
    <lineage>
        <taxon>Bacteria</taxon>
        <taxon>Pseudomonadati</taxon>
        <taxon>Bacteroidota</taxon>
        <taxon>Cytophagia</taxon>
        <taxon>Cytophagales</taxon>
        <taxon>Reichenbachiellaceae</taxon>
        <taxon>Marinoscillum</taxon>
    </lineage>
</organism>
<sequence length="410" mass="44804">MSMIKRLSVLVLLIVVVGSARAQSSNGSFYNRFGLGTLSEYGLGAYLSQGNASIAARSASVVNLKNPAALNAIVGPSHVFDIGMTGTVLTQSLQENSGNTMLLGLNNLNFWLKLGKGGGLTFGASPFSDASYDIQDDYRVDELAGDYSVRFVGNGGLSRYYIGYGQRLFEGFDVGVRLALLAGTITRSQYLGDNELLGSSSVTVEESASQAVVDFGLQYTRRVGQRSTLTLGATYRPEVSVTTRTEKELANGQGDSLLLTGDDYFILPEKIGVGVSLQAGGLLVSWDGELERWGANGAHDDYSYTDVWRSAFGIEYAKNQVTERYLDRVKYRFGMGWENHYLRYESAQRPTYFVTAGVGLPVQYGLGGLDLGYTYKNLSSTSGRMVSEVAHQISLNVTIRDRWFQKRVYD</sequence>
<keyword evidence="1" id="KW-0732">Signal</keyword>
<dbReference type="RefSeq" id="WP_147303055.1">
    <property type="nucleotide sequence ID" value="NZ_QREG01000032.1"/>
</dbReference>